<organism evidence="1 2">
    <name type="scientific">Anaeroselena agilis</name>
    <dbReference type="NCBI Taxonomy" id="3063788"/>
    <lineage>
        <taxon>Bacteria</taxon>
        <taxon>Bacillati</taxon>
        <taxon>Bacillota</taxon>
        <taxon>Negativicutes</taxon>
        <taxon>Acetonemataceae</taxon>
        <taxon>Anaeroselena</taxon>
    </lineage>
</organism>
<comment type="caution">
    <text evidence="1">The sequence shown here is derived from an EMBL/GenBank/DDBJ whole genome shotgun (WGS) entry which is preliminary data.</text>
</comment>
<dbReference type="RefSeq" id="WP_413781701.1">
    <property type="nucleotide sequence ID" value="NZ_JAUOZS010000001.1"/>
</dbReference>
<keyword evidence="2" id="KW-1185">Reference proteome</keyword>
<sequence>MVMLLTRQITANQLDIMEHHRYAVYYDDLQEGIWVQSLHPNLNNVDLHPITGALRHNPQLAAVLSYDRPDAIITDNGIPILVIERTVEVPSGHNVGQRYGRLVAAAEAGVPSIYFGPYAARKHGGATEGPRYMNLRLFYSLDKVTQVTNIATTTINWPVDQNYEVRQDPAKDQRVREYLILFFQEYERVGLAGLNRAIIDSEFQRRQLNERQEFIRTRVRRPAQYDGPPGSVKLLNTEDARTRYHLPAQSLREFTHVVIYMAGMRYLRSDPYAGMAMLYKYLYIFGEENEIGLVLHFPNITIDMWRNLENSQRKDIRIFRGVADGIIFRDGFLDVAALQPQTTITT</sequence>
<evidence type="ECO:0000313" key="2">
    <source>
        <dbReference type="Proteomes" id="UP001254848"/>
    </source>
</evidence>
<dbReference type="Proteomes" id="UP001254848">
    <property type="component" value="Unassembled WGS sequence"/>
</dbReference>
<reference evidence="1 2" key="1">
    <citation type="submission" date="2023-07" db="EMBL/GenBank/DDBJ databases">
        <title>The novel representative of Negativicutes class, Anaeroselena agilis gen. nov. sp. nov.</title>
        <authorList>
            <person name="Prokofeva M.I."/>
            <person name="Elcheninov A.G."/>
            <person name="Klyukina A."/>
            <person name="Kublanov I.V."/>
            <person name="Frolov E.N."/>
            <person name="Podosokorskaya O.A."/>
        </authorList>
    </citation>
    <scope>NUCLEOTIDE SEQUENCE [LARGE SCALE GENOMIC DNA]</scope>
    <source>
        <strain evidence="1 2">4137-cl</strain>
    </source>
</reference>
<dbReference type="EMBL" id="JAUOZS010000001">
    <property type="protein sequence ID" value="MDT8903242.1"/>
    <property type="molecule type" value="Genomic_DNA"/>
</dbReference>
<protein>
    <submittedName>
        <fullName evidence="1">Uncharacterized protein</fullName>
    </submittedName>
</protein>
<evidence type="ECO:0000313" key="1">
    <source>
        <dbReference type="EMBL" id="MDT8903242.1"/>
    </source>
</evidence>
<accession>A0ABU3P3K6</accession>
<name>A0ABU3P3K6_9FIRM</name>
<gene>
    <name evidence="1" type="ORF">Q4T40_18560</name>
</gene>
<proteinExistence type="predicted"/>